<protein>
    <submittedName>
        <fullName evidence="1">Uncharacterized protein</fullName>
    </submittedName>
</protein>
<dbReference type="EMBL" id="WBMS02000071">
    <property type="protein sequence ID" value="MWA07344.1"/>
    <property type="molecule type" value="Genomic_DNA"/>
</dbReference>
<dbReference type="Proteomes" id="UP000462055">
    <property type="component" value="Unassembled WGS sequence"/>
</dbReference>
<evidence type="ECO:0000313" key="2">
    <source>
        <dbReference type="Proteomes" id="UP000462055"/>
    </source>
</evidence>
<name>A0A6I4MTR1_9ACTN</name>
<sequence>MDAWIGPAVADEVTGRTRTFTRPVEPDLIAAGRPNPAEAALLWVVMARETAVAEEAVAE</sequence>
<reference evidence="1" key="1">
    <citation type="submission" date="2019-12" db="EMBL/GenBank/DDBJ databases">
        <title>Actinomadura physcomitrii sp. nov., a novel actinomycete isolated from moss [Physcomitrium sphaericum (Ludw) Fuernr].</title>
        <authorList>
            <person name="Zhuang X."/>
        </authorList>
    </citation>
    <scope>NUCLEOTIDE SEQUENCE [LARGE SCALE GENOMIC DNA]</scope>
    <source>
        <strain evidence="1">LD22</strain>
    </source>
</reference>
<proteinExistence type="predicted"/>
<accession>A0A6I4MTR1</accession>
<dbReference type="AlphaFoldDB" id="A0A6I4MTR1"/>
<gene>
    <name evidence="1" type="ORF">F8568_044870</name>
</gene>
<evidence type="ECO:0000313" key="1">
    <source>
        <dbReference type="EMBL" id="MWA07344.1"/>
    </source>
</evidence>
<comment type="caution">
    <text evidence="1">The sequence shown here is derived from an EMBL/GenBank/DDBJ whole genome shotgun (WGS) entry which is preliminary data.</text>
</comment>
<keyword evidence="2" id="KW-1185">Reference proteome</keyword>
<organism evidence="1 2">
    <name type="scientific">Actinomadura physcomitrii</name>
    <dbReference type="NCBI Taxonomy" id="2650748"/>
    <lineage>
        <taxon>Bacteria</taxon>
        <taxon>Bacillati</taxon>
        <taxon>Actinomycetota</taxon>
        <taxon>Actinomycetes</taxon>
        <taxon>Streptosporangiales</taxon>
        <taxon>Thermomonosporaceae</taxon>
        <taxon>Actinomadura</taxon>
    </lineage>
</organism>